<name>A0AAV7L3R8_PLEWA</name>
<proteinExistence type="predicted"/>
<dbReference type="EMBL" id="JANPWB010000016">
    <property type="protein sequence ID" value="KAJ1085733.1"/>
    <property type="molecule type" value="Genomic_DNA"/>
</dbReference>
<feature type="compositionally biased region" description="Basic and acidic residues" evidence="1">
    <location>
        <begin position="1"/>
        <end position="46"/>
    </location>
</feature>
<organism evidence="2 3">
    <name type="scientific">Pleurodeles waltl</name>
    <name type="common">Iberian ribbed newt</name>
    <dbReference type="NCBI Taxonomy" id="8319"/>
    <lineage>
        <taxon>Eukaryota</taxon>
        <taxon>Metazoa</taxon>
        <taxon>Chordata</taxon>
        <taxon>Craniata</taxon>
        <taxon>Vertebrata</taxon>
        <taxon>Euteleostomi</taxon>
        <taxon>Amphibia</taxon>
        <taxon>Batrachia</taxon>
        <taxon>Caudata</taxon>
        <taxon>Salamandroidea</taxon>
        <taxon>Salamandridae</taxon>
        <taxon>Pleurodelinae</taxon>
        <taxon>Pleurodeles</taxon>
    </lineage>
</organism>
<dbReference type="Proteomes" id="UP001066276">
    <property type="component" value="Chromosome 12"/>
</dbReference>
<accession>A0AAV7L3R8</accession>
<feature type="compositionally biased region" description="Basic and acidic residues" evidence="1">
    <location>
        <begin position="55"/>
        <end position="77"/>
    </location>
</feature>
<dbReference type="AlphaFoldDB" id="A0AAV7L3R8"/>
<sequence length="125" mass="14092">MEPRHMATEDRLRGGGGGQKKDERRGQRRETAGRREARRDRGERRQTAGRAAAGGEDRLRHRAVESEDGLHGPRGREGSAPWTEGVEAELTQTQQPHAWGILRRACTPEAHHHCNPTFYFGVLCF</sequence>
<evidence type="ECO:0000313" key="3">
    <source>
        <dbReference type="Proteomes" id="UP001066276"/>
    </source>
</evidence>
<keyword evidence="3" id="KW-1185">Reference proteome</keyword>
<evidence type="ECO:0000313" key="2">
    <source>
        <dbReference type="EMBL" id="KAJ1085733.1"/>
    </source>
</evidence>
<reference evidence="2" key="1">
    <citation type="journal article" date="2022" name="bioRxiv">
        <title>Sequencing and chromosome-scale assembly of the giantPleurodeles waltlgenome.</title>
        <authorList>
            <person name="Brown T."/>
            <person name="Elewa A."/>
            <person name="Iarovenko S."/>
            <person name="Subramanian E."/>
            <person name="Araus A.J."/>
            <person name="Petzold A."/>
            <person name="Susuki M."/>
            <person name="Suzuki K.-i.T."/>
            <person name="Hayashi T."/>
            <person name="Toyoda A."/>
            <person name="Oliveira C."/>
            <person name="Osipova E."/>
            <person name="Leigh N.D."/>
            <person name="Simon A."/>
            <person name="Yun M.H."/>
        </authorList>
    </citation>
    <scope>NUCLEOTIDE SEQUENCE</scope>
    <source>
        <strain evidence="2">20211129_DDA</strain>
        <tissue evidence="2">Liver</tissue>
    </source>
</reference>
<feature type="region of interest" description="Disordered" evidence="1">
    <location>
        <begin position="1"/>
        <end position="86"/>
    </location>
</feature>
<comment type="caution">
    <text evidence="2">The sequence shown here is derived from an EMBL/GenBank/DDBJ whole genome shotgun (WGS) entry which is preliminary data.</text>
</comment>
<protein>
    <submittedName>
        <fullName evidence="2">Uncharacterized protein</fullName>
    </submittedName>
</protein>
<evidence type="ECO:0000256" key="1">
    <source>
        <dbReference type="SAM" id="MobiDB-lite"/>
    </source>
</evidence>
<gene>
    <name evidence="2" type="ORF">NDU88_005858</name>
</gene>